<dbReference type="SMART" id="SM00748">
    <property type="entry name" value="HEPN"/>
    <property type="match status" value="1"/>
</dbReference>
<feature type="compositionally biased region" description="Basic and acidic residues" evidence="1">
    <location>
        <begin position="4014"/>
        <end position="4035"/>
    </location>
</feature>
<dbReference type="Pfam" id="PF25794">
    <property type="entry name" value="SACS"/>
    <property type="match status" value="3"/>
</dbReference>
<dbReference type="InterPro" id="IPR007842">
    <property type="entry name" value="HEPN_dom"/>
</dbReference>
<dbReference type="SUPFAM" id="SSF55874">
    <property type="entry name" value="ATPase domain of HSP90 chaperone/DNA topoisomerase II/histidine kinase"/>
    <property type="match status" value="3"/>
</dbReference>
<name>A0A8T2LJ30_ASTMX</name>
<feature type="region of interest" description="Disordered" evidence="1">
    <location>
        <begin position="3997"/>
        <end position="4035"/>
    </location>
</feature>
<dbReference type="InterPro" id="IPR007110">
    <property type="entry name" value="Ig-like_dom"/>
</dbReference>
<organism evidence="3 4">
    <name type="scientific">Astyanax mexicanus</name>
    <name type="common">Blind cave fish</name>
    <name type="synonym">Astyanax fasciatus mexicanus</name>
    <dbReference type="NCBI Taxonomy" id="7994"/>
    <lineage>
        <taxon>Eukaryota</taxon>
        <taxon>Metazoa</taxon>
        <taxon>Chordata</taxon>
        <taxon>Craniata</taxon>
        <taxon>Vertebrata</taxon>
        <taxon>Euteleostomi</taxon>
        <taxon>Actinopterygii</taxon>
        <taxon>Neopterygii</taxon>
        <taxon>Teleostei</taxon>
        <taxon>Ostariophysi</taxon>
        <taxon>Characiformes</taxon>
        <taxon>Characoidei</taxon>
        <taxon>Acestrorhamphidae</taxon>
        <taxon>Acestrorhamphinae</taxon>
        <taxon>Astyanax</taxon>
    </lineage>
</organism>
<dbReference type="Gene3D" id="1.10.287.110">
    <property type="entry name" value="DnaJ domain"/>
    <property type="match status" value="1"/>
</dbReference>
<comment type="caution">
    <text evidence="3">The sequence shown here is derived from an EMBL/GenBank/DDBJ whole genome shotgun (WGS) entry which is preliminary data.</text>
</comment>
<evidence type="ECO:0000256" key="1">
    <source>
        <dbReference type="SAM" id="MobiDB-lite"/>
    </source>
</evidence>
<dbReference type="EMBL" id="JAICCE010000011">
    <property type="protein sequence ID" value="KAG9271803.1"/>
    <property type="molecule type" value="Genomic_DNA"/>
</dbReference>
<proteinExistence type="predicted"/>
<evidence type="ECO:0000313" key="3">
    <source>
        <dbReference type="EMBL" id="KAG9271803.1"/>
    </source>
</evidence>
<dbReference type="PANTHER" id="PTHR46919">
    <property type="entry name" value="ZINC FINGER, C3HC4 TYPE (RING FINGER) FAMILY PROTEIN"/>
    <property type="match status" value="1"/>
</dbReference>
<dbReference type="Proteomes" id="UP000752171">
    <property type="component" value="Unassembled WGS sequence"/>
</dbReference>
<dbReference type="PROSITE" id="PS50835">
    <property type="entry name" value="IG_LIKE"/>
    <property type="match status" value="1"/>
</dbReference>
<dbReference type="Gene3D" id="3.30.565.10">
    <property type="entry name" value="Histidine kinase-like ATPase, C-terminal domain"/>
    <property type="match status" value="2"/>
</dbReference>
<evidence type="ECO:0000313" key="4">
    <source>
        <dbReference type="Proteomes" id="UP000752171"/>
    </source>
</evidence>
<dbReference type="InterPro" id="IPR036869">
    <property type="entry name" value="J_dom_sf"/>
</dbReference>
<protein>
    <submittedName>
        <fullName evidence="3">Sacsin-like</fullName>
    </submittedName>
</protein>
<dbReference type="InterPro" id="IPR058210">
    <property type="entry name" value="SACS/Nov_dom"/>
</dbReference>
<reference evidence="3 4" key="1">
    <citation type="submission" date="2021-07" db="EMBL/GenBank/DDBJ databases">
        <authorList>
            <person name="Imarazene B."/>
            <person name="Zahm M."/>
            <person name="Klopp C."/>
            <person name="Cabau C."/>
            <person name="Beille S."/>
            <person name="Jouanno E."/>
            <person name="Castinel A."/>
            <person name="Lluch J."/>
            <person name="Gil L."/>
            <person name="Kuchtly C."/>
            <person name="Lopez Roques C."/>
            <person name="Donnadieu C."/>
            <person name="Parrinello H."/>
            <person name="Journot L."/>
            <person name="Du K."/>
            <person name="Schartl M."/>
            <person name="Retaux S."/>
            <person name="Guiguen Y."/>
        </authorList>
    </citation>
    <scope>NUCLEOTIDE SEQUENCE [LARGE SCALE GENOMIC DNA]</scope>
    <source>
        <strain evidence="3">Pach_M1</strain>
        <tissue evidence="3">Testis</tissue>
    </source>
</reference>
<dbReference type="Gene3D" id="1.20.120.330">
    <property type="entry name" value="Nucleotidyltransferases domain 2"/>
    <property type="match status" value="1"/>
</dbReference>
<dbReference type="SUPFAM" id="SSF81593">
    <property type="entry name" value="Nucleotidyltransferase substrate binding subunit/domain"/>
    <property type="match status" value="1"/>
</dbReference>
<dbReference type="PANTHER" id="PTHR46919:SF2">
    <property type="entry name" value="SACSIN"/>
    <property type="match status" value="1"/>
</dbReference>
<dbReference type="InterPro" id="IPR036890">
    <property type="entry name" value="HATPase_C_sf"/>
</dbReference>
<dbReference type="Pfam" id="PF05168">
    <property type="entry name" value="HEPN"/>
    <property type="match status" value="1"/>
</dbReference>
<sequence>MSLPARKRKKKNAFGATSPPFIDYLKEILRRYPDGGQILKELIQNADDAKASEIVFIYDERRYGTGSVWREALGKYQGPALYAFNNAVFTDEDWEGIQRAGRSIKQDDPTKVGRFGIGFNSIYHVTDLPCVFSSKHLAVFDPQMKMFDNKKEGYRWSLDDEEDRRHLLEFTDQFKPFQDIVHLVSRCSWKKIIDEQNFSGTLFRFPLRSEASEISDNLYNSSKITQLFNSFIADAEISLLFLRNVSSITLMHVDTNGTTNVRMKVSVASPEIPLYQECVRREMVEGKTSFKTVSCFSSSGTETKTEWLVTTSRLTEGNIPEIDTLAEKLSFLPQVDVAFQCDEVKTCDSGRLSCFLPLPNNETNNTGLPVHINACFGLTDNRRYIKWQEEDQKNDESAMWNELLKKEVLPHVYLKMIRDAVQLSTKSLLPASAVYSLWPDLSKTEHNDRWHEVALDVFKRLFQSKGIFSLAQNEKNWVAASEAVFPSNSTDSGVMSAVSRLLIKEGENLITFPEHVLTAIRTVFPEPAALKWVTPCLVRNVLRKIEIGNVCKDDKLSLLEYILSDGKYKELHGLQLLPLSDGSFRSFTNKEEDTVLIDNEEFSRMLLPFCKEKFLHANVNSNIVPHLRGMALTDANLYKIIILDAKNVAAFARKHLPRDWIETQGQVKWNPSKDGHPPKSWLTEFWKFLNTHWVELKDFIGMPLIPLEPLKNTGSSTLLARLEKNSTLIFQKSRESRLPDQVQKVVKMVGGTVVKKDGCLKHHDIKSYVLTTSPRNVLQVLLNSARDKVMRGIASASLHEKEEFKMYLSSLDSVSDAEKRLLSALPLFRLMSGNFVAAESKQAVILKSNPAIPADLPVPETIVQCANEADRRLLTLLKVDLLDAAQLAINLVDCIERNAFNKENEEKIMTWILNHGNVLLPQSDELLRKSKNLPFIQTENGERKKPSSVFDPTNKIFQDLFDADFFPPPVYRTPVILQSLKQLGLRTKEHEISSSNMLHVASQIQKLHIHSRNKAFKKAEALVRVLNRTNLLSKCSVGEKEQLRQMQWVPCKNASSVNSKSQKSQKKGLYKPAEIRASKFSAIVGHVMPLNSELSEDVCKNLSLFSPPPAKKVLENLCVLQSMVPDNPNSDFEFKNKLHSTYKFMQENIEYFREEMNKKCITWLWCQNEFVSPRDVVLYYPHELDLSLHIKKVPDEFLQYGDMLKEFGVKETLSDEEIEDILNDIKHSIDDRDPPYGDHSELKVSIAILDWMQKNEKPLKDSTPVPVRVENGKFTLQPLRNTVYCDISDEGLDDLRHNQEEFHVIHEEVLAVTAKWLKIPLLSTRILKPQFIKAEEVCPGIEQCGRKEPITQRIKNILKDYDEESDIFKELIQNAEDAGASTCDFLLDFRTHPADGLIDEGMALCNGPCLWTFNNERFSEEDWKNIVRVGAASKENKIEKIGNFRLGFNAVYHLTDIPSILSGKSLLILDPNVTHLEKHIQSKSNPGIKLDLFQERLFRRFPGQFRSYEGIFDCDLTKSSQNYYNGTLIKLPFRTPEEACKSEISCKVYDKEHISVLQEHFTDGFQSPLLFLKNINSVSLQSISEDASTPPLPNQTQKLLKISRKVVCSIEISNAEHLQDIRDTLRNLDKNCHRVVDCFGAHITEIENKQLERTNTQSWFLYSSFGTKDSLRMFQREQQGSKFSLPIGGVAVPLQQEAHNVWSPDESCTVGQAYCFLPLPIETGLPVNINGSFAVLSNRKALWQSGIKGEWNKALLQDATASAYITTLLELKKMSQNGKLQNYDYYTFWPNAEKVCKAFQPLVAAFYSAITQINMTEQSLELFSNGKTWCSMDKVRFLAANIENNKAVGELAMKVFLNDADSSYCAVPLPSWVRKSFTDCGFDEMVKERTFYWVEFYQIVFKNLGNMDPPCRNALILNALDLNDSATDELLKSNPCIPTQKSDKLQFINKLVYPHGKVACLYEPQEGRFLDGTKYDYFTPKRVQRLSGLGMQNDTLPLEEVVDRAKTISRVWKEDNEKAQKCLQCLFDCMKECSCDVSSPHWETLKHIPFLPAVITNLGNKEMTRLKKPSEVYSKRHYHLVNMTEFSVDHTNLLIRQDHPVLTTLGVNRNPPVETILKQLKAAHQHSDTLSKAMLLNVAESCYDYLNKYLLDGGDSTAIIDHARSVPFVFIEGHFVNVQSVAKSGEFEEKPYLYILPSDFSRFETLWNCVGIKKQFTTDQFVAVLEEISTCPGPLCKSALNTSLSILTKGLYKSRDGPVKDCLLPDEEGVLTRSSKLKYNDSPWMPVQAGIKLCHELIPRPIACYLGVETTRHHTLNSHEDEGFSLFAEEFGQGEELTVRIRNIIKAYPSKKDILKELIQNADDAEATEIHFIWDKREHKTEKIFGEKWEMLQGPALCVYNNKTFSDEDLIGIQQLGEGGKHGTFGRTGKYGLGFNSVYQLTDCPSILTGDKYLCISDPNMQYVEGVRKKRGCKYSMDENFKESFNDVYRTFLPDKFVLQAGTMFRLPLRTEEMADQSQISKHVVADEELTSLKQALVEDPEGLVLFLRNITKIQFHVINNNGEMTDDFLIEKVIKSNIEEREGFLKHVRNSLNSGQVAPCQTIYNVQISSKKKQSDWVIAESFGSFFQNYNNEDGHPDHRVPHVALAACNGAEPADPEFTGKAFCSLPLPVETGLPVHVNGNFELDSSRRDLWKEDGDSLRTSWNQSLKLKALAPLYADLLNHLCSAFKKDEPNDLTLIKEHLEHYFMHFPLFLMSVDKVWHEMISEVYKSIKRRKLQVIPTLKSVAHSHSSEMYKVYWSNVSEPDPTDLPHFTSKKHKDTILQVLEHTGMKLIPWINNSNKVMDSFKKAKVEVAEFSPLSVISYLKKKRLNDPTQTTQDLPLPISQTLIKDKESCLELLNFCLSDEKEKSPDLNGLPLFLTHDQMLRKFNSDFPVLFSKFANIFSGHESEFADFSVNDEHQKILQEGKYIEEITIPVAATFLEPVLQQKLQPSSPTELKGLYRAETETITWLKELWKFFDTGYDQYKQEALHEETDKIFEKIQKHFNWPILPVICPNQEDEQFLQSVRHLQNVVPDSDKENPISLTLFKLGFVTLNNAFFVDIDSFRQMYLEPNLLKLSNTHAVLEQLYDVPHSQFEELSSADAEELQYYLQNGIRSTKNRNEYQRKLMSLPLFETISGKRQRIDLHKNVFVTITEFHEMFPELYIFDDKNGIFLKNSSVNTSLAENLKIPKLADLEYCVRFILPTVKNLKETQLLDLVRLLFALKHYSVNKNYWCTITSKMRDVPCIRDIYGHLQMASHFYDETVNLYKVMLPEEKFVPQALWNEFQPRSDGESFQKNKLKDKVKSFLQEFGLNHKVSEKEIIDFALQVESDARGNTDLDVLKHRSTTLLETVLQKSTDKNSKLMKRIATMKFIFPVKVEAKLCDYHRAFAQEREVVAIKGSLLEKDSSHQYLIWTAMPILPSRKCAISHLDAMISVGAFDQPPSEQVMQNLRNICQHLSKSDVSVDTRAAVFSNSYAYLQSVDFDASALADLPLVLTENDTTLVKATQAVLSLPHSNDFRPYLYPIQSNHVKYAKFFKKIGVKEKPTITQLCTVLQEIYQECSDKITLHPNQQTTVKRVVKQIFQLIKEDKTCNFHDNTLYLPSTDGKLYESNTLFFNDTVFRPKRLEDPLRTKLKLLENLNHCHLGNDPYEHQKLLQLLPQNIRPKLLTQVISENLVGAHAEQCEYGKRCEFSGWFEQHLSSRAFRHGLICLIREQSEGSISQTEATRMCENIFGKIQIICCSALQTELLLHQEPLEGTRSRTQVYVKKQQEASIFYLKHSDDMDFEVVNEVIMHLTKEINGLLNNRLNSFMLPILGHLLLCKNLENVERTLEQQGIHNSMTEEGGFGTRPDPGDPIPEEWIDSLDMNPFNCFEKGEYVGFQKDELKNEYRFAIIVECLDELSGQNRRIPARYKIQIGTDEFIEVSSLDLYQFKREQSTPMTFSSCTEIAVMPKPSESTSSPRIPTPQHEPKERHKPQTPEERPKPQTLDEVKVEIDQYLKEIWKMSEEDKCKAIKRLYLRWHPDKNLDNPDLANEAFKYLQNRIKELEGGKTEGSISSGGDHFRESWSRWNEEARRHRRGRERFYQNNSRRHYNFWSYFTPRDMPNPDIPDREEAKRWYRQAECDLSAAQSEPAASPEWKLFKVHQAVEKALIASEYRRKGRPSRNVSITGLAQQISHYSPHLSEVPRAVAQLRTLGVDAKKTQYPNCHPPPRIPHDQFRHEDAREAVKIAAELLKNVEKYITE</sequence>
<dbReference type="SUPFAM" id="SSF46565">
    <property type="entry name" value="Chaperone J-domain"/>
    <property type="match status" value="1"/>
</dbReference>
<gene>
    <name evidence="3" type="primary">SACS</name>
    <name evidence="3" type="ORF">AMEX_G14781</name>
</gene>
<evidence type="ECO:0000259" key="2">
    <source>
        <dbReference type="PROSITE" id="PS50835"/>
    </source>
</evidence>
<feature type="domain" description="Ig-like" evidence="2">
    <location>
        <begin position="270"/>
        <end position="354"/>
    </location>
</feature>
<dbReference type="NCBIfam" id="NF047352">
    <property type="entry name" value="P_loop_sacsin"/>
    <property type="match status" value="3"/>
</dbReference>
<accession>A0A8T2LJ30</accession>
<dbReference type="OrthoDB" id="1262810at2759"/>